<dbReference type="PANTHER" id="PTHR40447:SF1">
    <property type="entry name" value="ANAEROBIC SULFITE REDUCTASE SUBUNIT A"/>
    <property type="match status" value="1"/>
</dbReference>
<accession>A0A855X9W5</accession>
<evidence type="ECO:0000256" key="3">
    <source>
        <dbReference type="ARBA" id="ARBA00023014"/>
    </source>
</evidence>
<feature type="domain" description="4Fe-4S ferredoxin-type" evidence="4">
    <location>
        <begin position="335"/>
        <end position="363"/>
    </location>
</feature>
<dbReference type="GO" id="GO:0051536">
    <property type="term" value="F:iron-sulfur cluster binding"/>
    <property type="evidence" value="ECO:0007669"/>
    <property type="project" value="UniProtKB-KW"/>
</dbReference>
<dbReference type="InterPro" id="IPR009051">
    <property type="entry name" value="Helical_ferredxn"/>
</dbReference>
<dbReference type="PROSITE" id="PS00198">
    <property type="entry name" value="4FE4S_FER_1"/>
    <property type="match status" value="2"/>
</dbReference>
<gene>
    <name evidence="5" type="ORF">C3F09_04290</name>
</gene>
<evidence type="ECO:0000259" key="4">
    <source>
        <dbReference type="PROSITE" id="PS51379"/>
    </source>
</evidence>
<name>A0A855X9W5_9BACT</name>
<keyword evidence="1" id="KW-0479">Metal-binding</keyword>
<dbReference type="PROSITE" id="PS51379">
    <property type="entry name" value="4FE4S_FER_2"/>
    <property type="match status" value="2"/>
</dbReference>
<protein>
    <submittedName>
        <fullName evidence="5">Sulfite reductase subunit A</fullName>
    </submittedName>
</protein>
<feature type="domain" description="4Fe-4S ferredoxin-type" evidence="4">
    <location>
        <begin position="256"/>
        <end position="287"/>
    </location>
</feature>
<evidence type="ECO:0000313" key="6">
    <source>
        <dbReference type="Proteomes" id="UP000250918"/>
    </source>
</evidence>
<sequence>MDGQFGRVVMARDGIDALIRLLDRQGFRVLGPTVKDAAVALAEISSTTDLPVGWTDAQDAASYRLVKHERETLFHYTVGAQSWKQFLYPSRTCLWRARRAGTELRIESGASPEQKMALFGVRSCDLHAIGIHDRVFAEGSYRDPGYVRRRSNMFVVAVNCSKAGATCFCTSMSTGPRATDGFDLCLTELTSPDGITYFVEAGSSYGQEMLAQLPSRTANEPDVSSVNVMITGTIRQMKRSLETAELKPLLQKNAEHRQWLDVGKRCLNCANCTMVCPTCFCVTVEDTTDLSGNAERRRAWDSCFTLDYSYIHGGHIRTSPQARYRQWLTHKLASWHDQFGSSGCVGCGRCITWCPVGIDITAEAGAIRKSVKIG</sequence>
<organism evidence="5 6">
    <name type="scientific">candidate division GN15 bacterium</name>
    <dbReference type="NCBI Taxonomy" id="2072418"/>
    <lineage>
        <taxon>Bacteria</taxon>
        <taxon>candidate division GN15</taxon>
    </lineage>
</organism>
<dbReference type="Pfam" id="PF17179">
    <property type="entry name" value="Fer4_22"/>
    <property type="match status" value="1"/>
</dbReference>
<evidence type="ECO:0000256" key="1">
    <source>
        <dbReference type="ARBA" id="ARBA00022723"/>
    </source>
</evidence>
<keyword evidence="2" id="KW-0408">Iron</keyword>
<reference evidence="5 6" key="1">
    <citation type="journal article" date="2018" name="ISME J.">
        <title>A methanotrophic archaeon couples anaerobic oxidation of methane to Fe(III) reduction.</title>
        <authorList>
            <person name="Cai C."/>
            <person name="Leu A.O."/>
            <person name="Xie G.J."/>
            <person name="Guo J."/>
            <person name="Feng Y."/>
            <person name="Zhao J.X."/>
            <person name="Tyson G.W."/>
            <person name="Yuan Z."/>
            <person name="Hu S."/>
        </authorList>
    </citation>
    <scope>NUCLEOTIDE SEQUENCE [LARGE SCALE GENOMIC DNA]</scope>
    <source>
        <strain evidence="5">FeB_12</strain>
    </source>
</reference>
<evidence type="ECO:0000313" key="5">
    <source>
        <dbReference type="EMBL" id="PWB74178.1"/>
    </source>
</evidence>
<dbReference type="AlphaFoldDB" id="A0A855X9W5"/>
<proteinExistence type="predicted"/>
<dbReference type="Proteomes" id="UP000250918">
    <property type="component" value="Unassembled WGS sequence"/>
</dbReference>
<dbReference type="GO" id="GO:0046872">
    <property type="term" value="F:metal ion binding"/>
    <property type="evidence" value="ECO:0007669"/>
    <property type="project" value="UniProtKB-KW"/>
</dbReference>
<keyword evidence="3" id="KW-0411">Iron-sulfur</keyword>
<dbReference type="Gene3D" id="1.10.1060.10">
    <property type="entry name" value="Alpha-helical ferredoxin"/>
    <property type="match status" value="1"/>
</dbReference>
<dbReference type="SUPFAM" id="SSF46548">
    <property type="entry name" value="alpha-helical ferredoxin"/>
    <property type="match status" value="1"/>
</dbReference>
<dbReference type="EMBL" id="PQAP01000039">
    <property type="protein sequence ID" value="PWB74178.1"/>
    <property type="molecule type" value="Genomic_DNA"/>
</dbReference>
<comment type="caution">
    <text evidence="5">The sequence shown here is derived from an EMBL/GenBank/DDBJ whole genome shotgun (WGS) entry which is preliminary data.</text>
</comment>
<dbReference type="InterPro" id="IPR017896">
    <property type="entry name" value="4Fe4S_Fe-S-bd"/>
</dbReference>
<dbReference type="InterPro" id="IPR017900">
    <property type="entry name" value="4Fe4S_Fe_S_CS"/>
</dbReference>
<evidence type="ECO:0000256" key="2">
    <source>
        <dbReference type="ARBA" id="ARBA00023004"/>
    </source>
</evidence>
<dbReference type="PANTHER" id="PTHR40447">
    <property type="entry name" value="ANAEROBIC SULFITE REDUCTASE SUBUNIT A"/>
    <property type="match status" value="1"/>
</dbReference>